<feature type="compositionally biased region" description="Acidic residues" evidence="1">
    <location>
        <begin position="2433"/>
        <end position="2448"/>
    </location>
</feature>
<evidence type="ECO:0000313" key="6">
    <source>
        <dbReference type="Proteomes" id="UP000509510"/>
    </source>
</evidence>
<dbReference type="Pfam" id="PF07539">
    <property type="entry name" value="UTP20_N"/>
    <property type="match status" value="1"/>
</dbReference>
<reference evidence="6" key="1">
    <citation type="submission" date="2020-06" db="EMBL/GenBank/DDBJ databases">
        <title>A chromosome-scale genome assembly of Talaromyces rugulosus W13939.</title>
        <authorList>
            <person name="Wang B."/>
            <person name="Guo L."/>
            <person name="Ye K."/>
            <person name="Wang L."/>
        </authorList>
    </citation>
    <scope>NUCLEOTIDE SEQUENCE [LARGE SCALE GENOMIC DNA]</scope>
    <source>
        <strain evidence="6">W13939</strain>
    </source>
</reference>
<feature type="region of interest" description="Disordered" evidence="1">
    <location>
        <begin position="2597"/>
        <end position="2625"/>
    </location>
</feature>
<dbReference type="InterPro" id="IPR052575">
    <property type="entry name" value="SSU_processome_comp_20"/>
</dbReference>
<evidence type="ECO:0000259" key="3">
    <source>
        <dbReference type="Pfam" id="PF20416"/>
    </source>
</evidence>
<dbReference type="Pfam" id="PF23099">
    <property type="entry name" value="UTP20_C"/>
    <property type="match status" value="1"/>
</dbReference>
<protein>
    <submittedName>
        <fullName evidence="5">Uncharacterized protein</fullName>
    </submittedName>
</protein>
<dbReference type="KEGG" id="trg:TRUGW13939_06470"/>
<sequence length="2625" mass="296286">MVSSSLSSRAKPVKLLKKGTETTKSHRFEPFSQRVSKLKIDPIHRVRRPGFEEEDGDETYSHFRSSLDHWSEMNLSEIFSDFVRSVNPLCESLHQILYHEDKIMALLAEYIEKRDHLSIEPLLNLLSQFARDLGVRFEKHFATSVTLVASVAASHTDVEVIEWSFTCLAWIFKFLSRLLVPDLRPLLNVMAPFLGKERQKPFVSRFAAESTSFLIRKAGLVYYKNKAPLDRAVSCLFEDIRNTADLRSVDTYKEGLMVMFAEAIKGVKGGLHSNASDIFKSLMENSTTGDDLQRSLSQQVLCGVLTNVLHNTTPETFSELLTVLGAYIEKVPEKDSESQLSISAHLMFVCVTTRKATRVKEWKTVHHALLTLLQRSLDIFTSSKVVLPRILATVAYALQLSPMDEMLPFMRRLMDVVADDRLEPFFLPFCSTFAEFGSERFHAVVLPYFQRFLASSWKTKEADLCLSLLQLEEAGCITSQPSRPGYITCPNEWKLQIAQKFSKPGNSTEDVALLSIYSRLHTAVSLSNETSTLPQIVESLHKLLLSTFDSSISDLNPLDTFTYGQGFKTYVDLAYQCGSLDASLWQLITASGSRFARSDLFLEGALNFLEKSDLANTKKDDLEEFAGALIDNLTSPSHSLRLLSLKILSQFTKLITENDQGAIAVAIEIEESELTLQTARFLSMQIRKLGLLYPQIVSHNWFGKLVPKFCFGLFSKQLAQLWSDSAETLKSISQHANGEGVVTELSMLWLQHDVDPENGDGESDDRSPYTSPDFGCFNASNIEKIFGSRFQDETNSKETLVENFNNSHVFSELIPRYARARSLLVLHAIPEVAEKRSRQIVPVFLNWALREGEGDAAPDLSSKSSATLTSDDTPLWGYKDRLALLGLFEKFINPRTLFKSSEVFDALLNLTAHGDSAVQKPALKALFTWKLPSIRPYQENLLNILDESRFREELAAFVRIEEDDSKIEKGHKADLLPILLRLLFGRMISKASSSGSGGQGGRRKAILRTLSHMSEPDFELFVQIAFGSLYNLDLLKGDKVESSSFDVELVNPRRQSGLLKMVETMLETLQGQMNAYIVKSMDIILYILVRASRLIEADTTNDSSTDSKSPMIREIRAVGIRCLGMVFSVAPEIDWTPYVTVIFNEVINIRLENFAIENAQGVSGFHRLFHTWASFPKSVFYLTRSGSDVLSAVVETLNVPSARDEVKVYIMDSILQPIINLSTGRAIKESEELSDFSPREILEEVLAPYTESILSHMSKLLQSNPSRQVLVTSVETLSLIAPCVETSGETSSLIKICTYLLRQPQDKISPKTKAGLLHTLQHFIPLYSISSDPSLAEEVFTTVSSLYDYFKDDENRNVLSAVLSEFAKHDKELEETSSLCADLNAVASNKLDEVDYERRLQAFRRINENLWKTLSPKQWRPIIFNMLYHVKDDKELSIRSSSSFGIKRFIERISGDAADQQDFATLRDDVLLPALRSGMRQRSEMVRFELVSALGHLVKLNPTLASVQDMHVLLVAGDEEASFFNNILHIQQHRRMRSLRRLATETSNGNISSSNISAFFLPLIEHFVFHVAEDETAHNLAAEAVATIGKLGEWMEWSQFRAIFRKYRANMTTKPDLERNMARLLGRMTDALSTAFIQKNGKPDTEDVDMNDGVDSSSSAKCRLASTLPITSKIATELTTHFLPFLTGFVHHKDEAKMSMRLPVAITTVKLLKLLSEEEMAIRLPSVLLDVCYILRSKSQDSRDTARKTLADLAIILGPAYFGYILKELKTALARGYQLHVLGFTAHSILVSTTDEYAQGALDHCLGEVVSVVMDDIFGTVGQEKDAEDYVSKMKEIKSNKSYDSMELLAKNSSVSCLGALIKPLQLLLREKLTASIVRKVDELFRRVGLGLLRNPGAESRDILVFCYEVIKESYEDRTQNTSKSTESAKNRRFLINMQGMKRGEKRGSTSSYLHKLPRFALDVLRSVLNKFSSLMTTANLAGFLPVIGDSVIQAHEEVKLSAMRLLSAIIKLPLPDLDKNAPTYLAEAVKVVKEAPSTNTEAAQAALKLVAAILRERKTVDLRDNHLSYLLKRLTDDIEEPDRQGLTFNFIRAVMDRKFLVPELYDLVDNIARMMVTNQTRSARDLARGVYVHFLLEYPQAKSRWSKQLAFLAKNFDYQHREGRESVMEAVHRLLSKTGGDLGQDIISTFFLPVVLVVANDDTPECRQLAGLLLSEFFGRADKERLQIMLTPLHAWLEQTENKQLISTGLQAMRVFFESEDVEKKKESRFIVDLIPTIVQPIVEDTESEDWEVFYFALQLFVKICKSMPSIAFSKDCERLWSITQEALFFPHAWVKTCAANLIGLLFADVAKNNASDGFGSVPLPSKYGLELDKERMIQLTRGSLRSLQTPNVSEELAMQSVRNIVFLSRCFAENNVELSPKQSEQTKEDEISSEASDDDEEEDQEDSTTPNGITQSRSPLLYIFRQVSDILRREIISTRAGALMSKTASMALIAAICRHLDAEKLMGSLRLILLPLQHLIDPNITHPRSSDPDFQTAYQSLVTNAQEVLDLLQKKLGTTEYVTQVASIQENIRARRDERRVKRRIEAVADPERFGREKKRKNDRKRFKRSERDRGFRDRRRGY</sequence>
<dbReference type="InterPro" id="IPR011989">
    <property type="entry name" value="ARM-like"/>
</dbReference>
<evidence type="ECO:0000259" key="4">
    <source>
        <dbReference type="Pfam" id="PF23099"/>
    </source>
</evidence>
<dbReference type="InterPro" id="IPR011430">
    <property type="entry name" value="UTP20_N"/>
</dbReference>
<feature type="region of interest" description="Disordered" evidence="1">
    <location>
        <begin position="1"/>
        <end position="22"/>
    </location>
</feature>
<keyword evidence="6" id="KW-1185">Reference proteome</keyword>
<dbReference type="GeneID" id="55993965"/>
<feature type="domain" description="U3 small nucleolar RNA-associated protein 20 N-terminal" evidence="2">
    <location>
        <begin position="876"/>
        <end position="1483"/>
    </location>
</feature>
<gene>
    <name evidence="5" type="ORF">TRUGW13939_06470</name>
</gene>
<feature type="domain" description="U3 small nucleolar RNA-associated protein 20" evidence="3">
    <location>
        <begin position="1694"/>
        <end position="1911"/>
    </location>
</feature>
<name>A0A7H8QZZ7_TALRU</name>
<feature type="compositionally biased region" description="Basic residues" evidence="1">
    <location>
        <begin position="2598"/>
        <end position="2611"/>
    </location>
</feature>
<dbReference type="OrthoDB" id="360653at2759"/>
<dbReference type="InterPro" id="IPR016024">
    <property type="entry name" value="ARM-type_fold"/>
</dbReference>
<proteinExistence type="predicted"/>
<dbReference type="GO" id="GO:0032040">
    <property type="term" value="C:small-subunit processome"/>
    <property type="evidence" value="ECO:0007669"/>
    <property type="project" value="TreeGrafter"/>
</dbReference>
<evidence type="ECO:0000313" key="5">
    <source>
        <dbReference type="EMBL" id="QKX59336.1"/>
    </source>
</evidence>
<dbReference type="InterPro" id="IPR046523">
    <property type="entry name" value="UTP20_dom"/>
</dbReference>
<dbReference type="Pfam" id="PF20416">
    <property type="entry name" value="UTP20"/>
    <property type="match status" value="1"/>
</dbReference>
<accession>A0A7H8QZZ7</accession>
<dbReference type="RefSeq" id="XP_035345514.1">
    <property type="nucleotide sequence ID" value="XM_035489621.1"/>
</dbReference>
<dbReference type="Proteomes" id="UP000509510">
    <property type="component" value="Chromosome III"/>
</dbReference>
<evidence type="ECO:0000256" key="1">
    <source>
        <dbReference type="SAM" id="MobiDB-lite"/>
    </source>
</evidence>
<dbReference type="SUPFAM" id="SSF48371">
    <property type="entry name" value="ARM repeat"/>
    <property type="match status" value="2"/>
</dbReference>
<dbReference type="Gene3D" id="1.25.10.10">
    <property type="entry name" value="Leucine-rich Repeat Variant"/>
    <property type="match status" value="3"/>
</dbReference>
<dbReference type="EMBL" id="CP055900">
    <property type="protein sequence ID" value="QKX59336.1"/>
    <property type="molecule type" value="Genomic_DNA"/>
</dbReference>
<feature type="region of interest" description="Disordered" evidence="1">
    <location>
        <begin position="2420"/>
        <end position="2456"/>
    </location>
</feature>
<dbReference type="GO" id="GO:0030686">
    <property type="term" value="C:90S preribosome"/>
    <property type="evidence" value="ECO:0007669"/>
    <property type="project" value="TreeGrafter"/>
</dbReference>
<evidence type="ECO:0000259" key="2">
    <source>
        <dbReference type="Pfam" id="PF07539"/>
    </source>
</evidence>
<dbReference type="PANTHER" id="PTHR17695">
    <property type="entry name" value="SMALL SUBUNIT PROCESSOME COMPONENT 20 HOMOLOG"/>
    <property type="match status" value="1"/>
</dbReference>
<organism evidence="5 6">
    <name type="scientific">Talaromyces rugulosus</name>
    <name type="common">Penicillium rugulosum</name>
    <dbReference type="NCBI Taxonomy" id="121627"/>
    <lineage>
        <taxon>Eukaryota</taxon>
        <taxon>Fungi</taxon>
        <taxon>Dikarya</taxon>
        <taxon>Ascomycota</taxon>
        <taxon>Pezizomycotina</taxon>
        <taxon>Eurotiomycetes</taxon>
        <taxon>Eurotiomycetidae</taxon>
        <taxon>Eurotiales</taxon>
        <taxon>Trichocomaceae</taxon>
        <taxon>Talaromyces</taxon>
        <taxon>Talaromyces sect. Islandici</taxon>
    </lineage>
</organism>
<dbReference type="InterPro" id="IPR057525">
    <property type="entry name" value="UTP20_C"/>
</dbReference>
<dbReference type="PANTHER" id="PTHR17695:SF11">
    <property type="entry name" value="SMALL SUBUNIT PROCESSOME COMPONENT 20 HOMOLOG"/>
    <property type="match status" value="1"/>
</dbReference>
<feature type="domain" description="U3 small nucleolar RNA-associated protein 20 C-terminal" evidence="4">
    <location>
        <begin position="2250"/>
        <end position="2611"/>
    </location>
</feature>